<name>A0A8I1GGA5_9HYPH</name>
<evidence type="ECO:0000256" key="2">
    <source>
        <dbReference type="ARBA" id="ARBA00022692"/>
    </source>
</evidence>
<dbReference type="EMBL" id="JAEMUK010000078">
    <property type="protein sequence ID" value="MBJ7544178.1"/>
    <property type="molecule type" value="Genomic_DNA"/>
</dbReference>
<dbReference type="InterPro" id="IPR007318">
    <property type="entry name" value="Phopholipid_MeTrfase"/>
</dbReference>
<dbReference type="Pfam" id="PF04191">
    <property type="entry name" value="PEMT"/>
    <property type="match status" value="1"/>
</dbReference>
<evidence type="ECO:0000256" key="5">
    <source>
        <dbReference type="SAM" id="Phobius"/>
    </source>
</evidence>
<dbReference type="InterPro" id="IPR052527">
    <property type="entry name" value="Metal_cation-efflux_comp"/>
</dbReference>
<dbReference type="GO" id="GO:0032259">
    <property type="term" value="P:methylation"/>
    <property type="evidence" value="ECO:0007669"/>
    <property type="project" value="UniProtKB-KW"/>
</dbReference>
<dbReference type="Proteomes" id="UP000623250">
    <property type="component" value="Unassembled WGS sequence"/>
</dbReference>
<reference evidence="6 7" key="1">
    <citation type="submission" date="2020-12" db="EMBL/GenBank/DDBJ databases">
        <title>Revised draft genomes of Rhodomicrobium vannielii ATCC 17100 and Rhodomicrobium udaipurense JA643.</title>
        <authorList>
            <person name="Conners E.M."/>
            <person name="Davenport E.J."/>
            <person name="Bose A."/>
        </authorList>
    </citation>
    <scope>NUCLEOTIDE SEQUENCE [LARGE SCALE GENOMIC DNA]</scope>
    <source>
        <strain evidence="6 7">JA643</strain>
    </source>
</reference>
<keyword evidence="2 5" id="KW-0812">Transmembrane</keyword>
<protein>
    <submittedName>
        <fullName evidence="6">Isoprenylcysteine carboxylmethyltransferase family protein</fullName>
    </submittedName>
</protein>
<evidence type="ECO:0000256" key="3">
    <source>
        <dbReference type="ARBA" id="ARBA00022989"/>
    </source>
</evidence>
<sequence length="162" mass="17907">MSTKDHMGGEPVNAPIFPKPPVVLLLFLAAGFALQHFFPLLAGEPDVASIVAGNAIMVAGFVIAVLAAREMFRARTAILPGEKAAALVQSGIFSLSRNPIYLTFIFFMVGLGLALGNLWLILLAPALLLYMQERVVKREEAYLAARFGPQFYDYRKRVRRWI</sequence>
<keyword evidence="6" id="KW-0808">Transferase</keyword>
<evidence type="ECO:0000256" key="4">
    <source>
        <dbReference type="ARBA" id="ARBA00023136"/>
    </source>
</evidence>
<gene>
    <name evidence="6" type="ORF">JDN41_11550</name>
</gene>
<feature type="transmembrane region" description="Helical" evidence="5">
    <location>
        <begin position="47"/>
        <end position="68"/>
    </location>
</feature>
<proteinExistence type="predicted"/>
<comment type="subcellular location">
    <subcellularLocation>
        <location evidence="1">Endomembrane system</location>
        <topology evidence="1">Multi-pass membrane protein</topology>
    </subcellularLocation>
</comment>
<feature type="transmembrane region" description="Helical" evidence="5">
    <location>
        <begin position="21"/>
        <end position="41"/>
    </location>
</feature>
<dbReference type="PANTHER" id="PTHR43847">
    <property type="entry name" value="BLL3993 PROTEIN"/>
    <property type="match status" value="1"/>
</dbReference>
<keyword evidence="3 5" id="KW-1133">Transmembrane helix</keyword>
<evidence type="ECO:0000313" key="7">
    <source>
        <dbReference type="Proteomes" id="UP000623250"/>
    </source>
</evidence>
<keyword evidence="6" id="KW-0489">Methyltransferase</keyword>
<feature type="transmembrane region" description="Helical" evidence="5">
    <location>
        <begin position="100"/>
        <end position="130"/>
    </location>
</feature>
<organism evidence="6 7">
    <name type="scientific">Rhodomicrobium udaipurense</name>
    <dbReference type="NCBI Taxonomy" id="1202716"/>
    <lineage>
        <taxon>Bacteria</taxon>
        <taxon>Pseudomonadati</taxon>
        <taxon>Pseudomonadota</taxon>
        <taxon>Alphaproteobacteria</taxon>
        <taxon>Hyphomicrobiales</taxon>
        <taxon>Hyphomicrobiaceae</taxon>
        <taxon>Rhodomicrobium</taxon>
    </lineage>
</organism>
<dbReference type="GO" id="GO:0008168">
    <property type="term" value="F:methyltransferase activity"/>
    <property type="evidence" value="ECO:0007669"/>
    <property type="project" value="UniProtKB-KW"/>
</dbReference>
<evidence type="ECO:0000313" key="6">
    <source>
        <dbReference type="EMBL" id="MBJ7544178.1"/>
    </source>
</evidence>
<dbReference type="RefSeq" id="WP_081796525.1">
    <property type="nucleotide sequence ID" value="NZ_JAEMUK010000078.1"/>
</dbReference>
<keyword evidence="7" id="KW-1185">Reference proteome</keyword>
<evidence type="ECO:0000256" key="1">
    <source>
        <dbReference type="ARBA" id="ARBA00004127"/>
    </source>
</evidence>
<dbReference type="Gene3D" id="1.20.120.1630">
    <property type="match status" value="1"/>
</dbReference>
<dbReference type="GO" id="GO:0012505">
    <property type="term" value="C:endomembrane system"/>
    <property type="evidence" value="ECO:0007669"/>
    <property type="project" value="UniProtKB-SubCell"/>
</dbReference>
<keyword evidence="4 5" id="KW-0472">Membrane</keyword>
<dbReference type="AlphaFoldDB" id="A0A8I1GGA5"/>
<dbReference type="PANTHER" id="PTHR43847:SF1">
    <property type="entry name" value="BLL3993 PROTEIN"/>
    <property type="match status" value="1"/>
</dbReference>
<accession>A0A8I1GGA5</accession>
<comment type="caution">
    <text evidence="6">The sequence shown here is derived from an EMBL/GenBank/DDBJ whole genome shotgun (WGS) entry which is preliminary data.</text>
</comment>